<gene>
    <name evidence="1" type="ORF">ACFQ33_02400</name>
</gene>
<accession>A0ABW3YT13</accession>
<organism evidence="1 2">
    <name type="scientific">Mycoplana ramosa</name>
    <name type="common">Mycoplana bullata</name>
    <dbReference type="NCBI Taxonomy" id="40837"/>
    <lineage>
        <taxon>Bacteria</taxon>
        <taxon>Pseudomonadati</taxon>
        <taxon>Pseudomonadota</taxon>
        <taxon>Alphaproteobacteria</taxon>
        <taxon>Hyphomicrobiales</taxon>
        <taxon>Rhizobiaceae</taxon>
        <taxon>Mycoplana</taxon>
    </lineage>
</organism>
<comment type="caution">
    <text evidence="1">The sequence shown here is derived from an EMBL/GenBank/DDBJ whole genome shotgun (WGS) entry which is preliminary data.</text>
</comment>
<evidence type="ECO:0000313" key="1">
    <source>
        <dbReference type="EMBL" id="MFD1326751.1"/>
    </source>
</evidence>
<dbReference type="Pfam" id="PF24175">
    <property type="entry name" value="SU10_adaptor"/>
    <property type="match status" value="1"/>
</dbReference>
<dbReference type="RefSeq" id="WP_374838365.1">
    <property type="nucleotide sequence ID" value="NZ_JBHEEW010000006.1"/>
</dbReference>
<evidence type="ECO:0000313" key="2">
    <source>
        <dbReference type="Proteomes" id="UP001597173"/>
    </source>
</evidence>
<proteinExistence type="predicted"/>
<protein>
    <submittedName>
        <fullName evidence="1">Uncharacterized protein</fullName>
    </submittedName>
</protein>
<dbReference type="Proteomes" id="UP001597173">
    <property type="component" value="Unassembled WGS sequence"/>
</dbReference>
<reference evidence="2" key="1">
    <citation type="journal article" date="2019" name="Int. J. Syst. Evol. Microbiol.">
        <title>The Global Catalogue of Microorganisms (GCM) 10K type strain sequencing project: providing services to taxonomists for standard genome sequencing and annotation.</title>
        <authorList>
            <consortium name="The Broad Institute Genomics Platform"/>
            <consortium name="The Broad Institute Genome Sequencing Center for Infectious Disease"/>
            <person name="Wu L."/>
            <person name="Ma J."/>
        </authorList>
    </citation>
    <scope>NUCLEOTIDE SEQUENCE [LARGE SCALE GENOMIC DNA]</scope>
    <source>
        <strain evidence="2">CCUG 55609</strain>
    </source>
</reference>
<keyword evidence="2" id="KW-1185">Reference proteome</keyword>
<dbReference type="EMBL" id="JBHTNF010000001">
    <property type="protein sequence ID" value="MFD1326751.1"/>
    <property type="molecule type" value="Genomic_DNA"/>
</dbReference>
<dbReference type="InterPro" id="IPR056209">
    <property type="entry name" value="SU10_adaptor"/>
</dbReference>
<sequence>MTYDELLETIESYTIRDDAPITSFIRRAETYLRTITKHYLAEKTVLLNVTNGKAELPSDFREIRTITGTRTYKPIAPSHAQIESDEVGYYREGNTLVFVGEVDSQVGFLYHAAFPDLTEDQSNWLFERFPNVYVSAILKEFHRWQTNPEGVSIEDAALKEALAIVAEDDRRGRQTGTIYFGASTWQ</sequence>
<name>A0ABW3YT13_MYCRA</name>